<sequence length="130" mass="14825">MVVKLDLEKTYDVLDWSFLKTYLLMFDFSIDWCPREVSKQMNSTCKNIFSGSQTKTHHVYWKDICIPKEMGGLGVRNNYAVVGFVIRYSGSHVLLDGAKNIGDVSITRGTPRLLSTISLRRLNPFGVLNF</sequence>
<comment type="caution">
    <text evidence="1">The sequence shown here is derived from an EMBL/GenBank/DDBJ whole genome shotgun (WGS) entry which is preliminary data.</text>
</comment>
<gene>
    <name evidence="1" type="ORF">L3X38_016811</name>
</gene>
<dbReference type="EMBL" id="JAJFAZ020000003">
    <property type="protein sequence ID" value="KAI5337540.1"/>
    <property type="molecule type" value="Genomic_DNA"/>
</dbReference>
<name>A0AAD4Z974_PRUDU</name>
<protein>
    <submittedName>
        <fullName evidence="1">Uncharacterized protein</fullName>
    </submittedName>
</protein>
<accession>A0AAD4Z974</accession>
<organism evidence="1 2">
    <name type="scientific">Prunus dulcis</name>
    <name type="common">Almond</name>
    <name type="synonym">Amygdalus dulcis</name>
    <dbReference type="NCBI Taxonomy" id="3755"/>
    <lineage>
        <taxon>Eukaryota</taxon>
        <taxon>Viridiplantae</taxon>
        <taxon>Streptophyta</taxon>
        <taxon>Embryophyta</taxon>
        <taxon>Tracheophyta</taxon>
        <taxon>Spermatophyta</taxon>
        <taxon>Magnoliopsida</taxon>
        <taxon>eudicotyledons</taxon>
        <taxon>Gunneridae</taxon>
        <taxon>Pentapetalae</taxon>
        <taxon>rosids</taxon>
        <taxon>fabids</taxon>
        <taxon>Rosales</taxon>
        <taxon>Rosaceae</taxon>
        <taxon>Amygdaloideae</taxon>
        <taxon>Amygdaleae</taxon>
        <taxon>Prunus</taxon>
    </lineage>
</organism>
<dbReference type="AlphaFoldDB" id="A0AAD4Z974"/>
<proteinExistence type="predicted"/>
<keyword evidence="2" id="KW-1185">Reference proteome</keyword>
<evidence type="ECO:0000313" key="2">
    <source>
        <dbReference type="Proteomes" id="UP001054821"/>
    </source>
</evidence>
<reference evidence="1 2" key="1">
    <citation type="journal article" date="2022" name="G3 (Bethesda)">
        <title>Whole-genome sequence and methylome profiling of the almond [Prunus dulcis (Mill.) D.A. Webb] cultivar 'Nonpareil'.</title>
        <authorList>
            <person name="D'Amico-Willman K.M."/>
            <person name="Ouma W.Z."/>
            <person name="Meulia T."/>
            <person name="Sideli G.M."/>
            <person name="Gradziel T.M."/>
            <person name="Fresnedo-Ramirez J."/>
        </authorList>
    </citation>
    <scope>NUCLEOTIDE SEQUENCE [LARGE SCALE GENOMIC DNA]</scope>
    <source>
        <strain evidence="1">Clone GOH B32 T37-40</strain>
    </source>
</reference>
<dbReference type="Proteomes" id="UP001054821">
    <property type="component" value="Chromosome 3"/>
</dbReference>
<evidence type="ECO:0000313" key="1">
    <source>
        <dbReference type="EMBL" id="KAI5337540.1"/>
    </source>
</evidence>